<keyword evidence="3" id="KW-1185">Reference proteome</keyword>
<reference evidence="2 3" key="1">
    <citation type="journal article" date="2024" name="Ann. Entomol. Soc. Am.">
        <title>Genomic analyses of the southern and eastern yellowjacket wasps (Hymenoptera: Vespidae) reveal evolutionary signatures of social life.</title>
        <authorList>
            <person name="Catto M.A."/>
            <person name="Caine P.B."/>
            <person name="Orr S.E."/>
            <person name="Hunt B.G."/>
            <person name="Goodisman M.A.D."/>
        </authorList>
    </citation>
    <scope>NUCLEOTIDE SEQUENCE [LARGE SCALE GENOMIC DNA]</scope>
    <source>
        <strain evidence="2">233</strain>
        <tissue evidence="2">Head and thorax</tissue>
    </source>
</reference>
<name>A0ABD1ZVQ3_VESSQ</name>
<gene>
    <name evidence="2" type="ORF">V1478_017966</name>
</gene>
<dbReference type="EMBL" id="JAUDFV010000166">
    <property type="protein sequence ID" value="KAL2712443.1"/>
    <property type="molecule type" value="Genomic_DNA"/>
</dbReference>
<evidence type="ECO:0000256" key="1">
    <source>
        <dbReference type="SAM" id="MobiDB-lite"/>
    </source>
</evidence>
<comment type="caution">
    <text evidence="2">The sequence shown here is derived from an EMBL/GenBank/DDBJ whole genome shotgun (WGS) entry which is preliminary data.</text>
</comment>
<proteinExistence type="predicted"/>
<feature type="region of interest" description="Disordered" evidence="1">
    <location>
        <begin position="1"/>
        <end position="21"/>
    </location>
</feature>
<evidence type="ECO:0000313" key="2">
    <source>
        <dbReference type="EMBL" id="KAL2712443.1"/>
    </source>
</evidence>
<feature type="region of interest" description="Disordered" evidence="1">
    <location>
        <begin position="113"/>
        <end position="136"/>
    </location>
</feature>
<feature type="compositionally biased region" description="Basic and acidic residues" evidence="1">
    <location>
        <begin position="124"/>
        <end position="136"/>
    </location>
</feature>
<protein>
    <submittedName>
        <fullName evidence="2">Uncharacterized protein</fullName>
    </submittedName>
</protein>
<dbReference type="Proteomes" id="UP001607302">
    <property type="component" value="Unassembled WGS sequence"/>
</dbReference>
<accession>A0ABD1ZVQ3</accession>
<evidence type="ECO:0000313" key="3">
    <source>
        <dbReference type="Proteomes" id="UP001607302"/>
    </source>
</evidence>
<organism evidence="2 3">
    <name type="scientific">Vespula squamosa</name>
    <name type="common">Southern yellow jacket</name>
    <name type="synonym">Wasp</name>
    <dbReference type="NCBI Taxonomy" id="30214"/>
    <lineage>
        <taxon>Eukaryota</taxon>
        <taxon>Metazoa</taxon>
        <taxon>Ecdysozoa</taxon>
        <taxon>Arthropoda</taxon>
        <taxon>Hexapoda</taxon>
        <taxon>Insecta</taxon>
        <taxon>Pterygota</taxon>
        <taxon>Neoptera</taxon>
        <taxon>Endopterygota</taxon>
        <taxon>Hymenoptera</taxon>
        <taxon>Apocrita</taxon>
        <taxon>Aculeata</taxon>
        <taxon>Vespoidea</taxon>
        <taxon>Vespidae</taxon>
        <taxon>Vespinae</taxon>
        <taxon>Vespula</taxon>
    </lineage>
</organism>
<dbReference type="AlphaFoldDB" id="A0ABD1ZVQ3"/>
<sequence>MTSLCHGRQNPEIPLANTSNTNQPPAGYAALHPLPLLLLLSRVGAAMLDNPTWPPPMSIPSVQDALVRPGLGRLPPTIAYVLYAIVFQETCTRHTSENSALRYAFSPKKRPIDFDSDASIGSNEKLKGMGQEGKDL</sequence>